<accession>A5FDU8</accession>
<comment type="catalytic activity">
    <reaction evidence="1">
        <text>a 1,2-diacyl-sn-glycero-3-phosphocholine + H2O = a 1,2-diacyl-sn-glycero-3-phosphate + choline + H(+)</text>
        <dbReference type="Rhea" id="RHEA:14445"/>
        <dbReference type="ChEBI" id="CHEBI:15354"/>
        <dbReference type="ChEBI" id="CHEBI:15377"/>
        <dbReference type="ChEBI" id="CHEBI:15378"/>
        <dbReference type="ChEBI" id="CHEBI:57643"/>
        <dbReference type="ChEBI" id="CHEBI:58608"/>
        <dbReference type="EC" id="3.1.4.4"/>
    </reaction>
</comment>
<dbReference type="Pfam" id="PF13091">
    <property type="entry name" value="PLDc_2"/>
    <property type="match status" value="1"/>
</dbReference>
<proteinExistence type="inferred from homology"/>
<name>A5FDU8_FLAJ1</name>
<evidence type="ECO:0000313" key="8">
    <source>
        <dbReference type="EMBL" id="ABQ06616.1"/>
    </source>
</evidence>
<dbReference type="eggNOG" id="COG1502">
    <property type="taxonomic scope" value="Bacteria"/>
</dbReference>
<dbReference type="RefSeq" id="WP_012025583.1">
    <property type="nucleotide sequence ID" value="NC_009441.1"/>
</dbReference>
<dbReference type="GO" id="GO:0016891">
    <property type="term" value="F:RNA endonuclease activity producing 5'-phosphomonoesters, hydrolytic mechanism"/>
    <property type="evidence" value="ECO:0007669"/>
    <property type="project" value="TreeGrafter"/>
</dbReference>
<dbReference type="GeneID" id="31766514"/>
<comment type="similarity">
    <text evidence="2">Belongs to the phospholipase D family.</text>
</comment>
<evidence type="ECO:0000256" key="1">
    <source>
        <dbReference type="ARBA" id="ARBA00000798"/>
    </source>
</evidence>
<sequence length="257" mass="29923">MAWLTDEDIIREITLKKISGVNVQIIISDAKENYVRIAKLKEYLKYAGVLSIGITKPFMHNKFAIIDDRFIINGSYNWSYGARSSEENIFIITLDKSVEEDTALLKKFQLQFQYLSHRVRAVSIADFEELNNFRQRIANPIAVISELDESEILLREEFEEAVKNSINNSLKANIQFDYTGLLQRMQKDGGGVEFVKRLINDEIQTGDMKSGFRKLQEPIPHRVDLSLEYLVSQERFQSLFEPRQVDFCLNLMKQYHL</sequence>
<protein>
    <recommendedName>
        <fullName evidence="3">phospholipase D</fullName>
        <ecNumber evidence="3">3.1.4.4</ecNumber>
    </recommendedName>
</protein>
<evidence type="ECO:0000259" key="7">
    <source>
        <dbReference type="PROSITE" id="PS50035"/>
    </source>
</evidence>
<evidence type="ECO:0000256" key="5">
    <source>
        <dbReference type="ARBA" id="ARBA00022963"/>
    </source>
</evidence>
<dbReference type="STRING" id="376686.Fjoh_3602"/>
<dbReference type="GO" id="GO:0006793">
    <property type="term" value="P:phosphorus metabolic process"/>
    <property type="evidence" value="ECO:0007669"/>
    <property type="project" value="UniProtKB-ARBA"/>
</dbReference>
<gene>
    <name evidence="8" type="ordered locus">Fjoh_3602</name>
</gene>
<dbReference type="AlphaFoldDB" id="A5FDU8"/>
<keyword evidence="4" id="KW-0378">Hydrolase</keyword>
<dbReference type="PANTHER" id="PTHR43856">
    <property type="entry name" value="CARDIOLIPIN HYDROLASE"/>
    <property type="match status" value="1"/>
</dbReference>
<dbReference type="HOGENOM" id="CLU_1080738_0_0_10"/>
<keyword evidence="9" id="KW-1185">Reference proteome</keyword>
<organism evidence="8 9">
    <name type="scientific">Flavobacterium johnsoniae (strain ATCC 17061 / DSM 2064 / JCM 8514 / BCRC 14874 / CCUG 350202 / NBRC 14942 / NCIMB 11054 / UW101)</name>
    <name type="common">Cytophaga johnsonae</name>
    <dbReference type="NCBI Taxonomy" id="376686"/>
    <lineage>
        <taxon>Bacteria</taxon>
        <taxon>Pseudomonadati</taxon>
        <taxon>Bacteroidota</taxon>
        <taxon>Flavobacteriia</taxon>
        <taxon>Flavobacteriales</taxon>
        <taxon>Flavobacteriaceae</taxon>
        <taxon>Flavobacterium</taxon>
    </lineage>
</organism>
<evidence type="ECO:0000256" key="6">
    <source>
        <dbReference type="ARBA" id="ARBA00023098"/>
    </source>
</evidence>
<dbReference type="EMBL" id="CP000685">
    <property type="protein sequence ID" value="ABQ06616.1"/>
    <property type="molecule type" value="Genomic_DNA"/>
</dbReference>
<dbReference type="SUPFAM" id="SSF56024">
    <property type="entry name" value="Phospholipase D/nuclease"/>
    <property type="match status" value="1"/>
</dbReference>
<dbReference type="GO" id="GO:0016042">
    <property type="term" value="P:lipid catabolic process"/>
    <property type="evidence" value="ECO:0007669"/>
    <property type="project" value="UniProtKB-KW"/>
</dbReference>
<dbReference type="GO" id="GO:0004630">
    <property type="term" value="F:phospholipase D activity"/>
    <property type="evidence" value="ECO:0007669"/>
    <property type="project" value="UniProtKB-EC"/>
</dbReference>
<evidence type="ECO:0000256" key="3">
    <source>
        <dbReference type="ARBA" id="ARBA00012027"/>
    </source>
</evidence>
<dbReference type="Gene3D" id="3.30.870.10">
    <property type="entry name" value="Endonuclease Chain A"/>
    <property type="match status" value="1"/>
</dbReference>
<evidence type="ECO:0000256" key="2">
    <source>
        <dbReference type="ARBA" id="ARBA00008664"/>
    </source>
</evidence>
<dbReference type="KEGG" id="fjo:Fjoh_3602"/>
<dbReference type="InterPro" id="IPR051406">
    <property type="entry name" value="PLD_domain"/>
</dbReference>
<evidence type="ECO:0000256" key="4">
    <source>
        <dbReference type="ARBA" id="ARBA00022801"/>
    </source>
</evidence>
<dbReference type="PROSITE" id="PS50035">
    <property type="entry name" value="PLD"/>
    <property type="match status" value="1"/>
</dbReference>
<dbReference type="PANTHER" id="PTHR43856:SF1">
    <property type="entry name" value="MITOCHONDRIAL CARDIOLIPIN HYDROLASE"/>
    <property type="match status" value="1"/>
</dbReference>
<dbReference type="InterPro" id="IPR025202">
    <property type="entry name" value="PLD-like_dom"/>
</dbReference>
<feature type="domain" description="PLD phosphodiesterase" evidence="7">
    <location>
        <begin position="55"/>
        <end position="82"/>
    </location>
</feature>
<dbReference type="Proteomes" id="UP000006694">
    <property type="component" value="Chromosome"/>
</dbReference>
<reference evidence="8 9" key="1">
    <citation type="journal article" date="2009" name="Appl. Environ. Microbiol.">
        <title>Novel features of the polysaccharide-digesting gliding bacterium Flavobacterium johnsoniae as revealed by genome sequence analysis.</title>
        <authorList>
            <person name="McBride M.J."/>
            <person name="Xie G."/>
            <person name="Martens E.C."/>
            <person name="Lapidus A."/>
            <person name="Henrissat B."/>
            <person name="Rhodes R.G."/>
            <person name="Goltsman E."/>
            <person name="Wang W."/>
            <person name="Xu J."/>
            <person name="Hunnicutt D.W."/>
            <person name="Staroscik A.M."/>
            <person name="Hoover T.R."/>
            <person name="Cheng Y.Q."/>
            <person name="Stein J.L."/>
        </authorList>
    </citation>
    <scope>NUCLEOTIDE SEQUENCE [LARGE SCALE GENOMIC DNA]</scope>
    <source>
        <strain evidence="9">ATCC 17061 / DSM 2064 / JCM 8514 / BCRC 14874 / CCUG 350202 / NBRC 14942 / NCIMB 11054 / UW101</strain>
    </source>
</reference>
<dbReference type="InterPro" id="IPR001736">
    <property type="entry name" value="PLipase_D/transphosphatidylase"/>
</dbReference>
<keyword evidence="5" id="KW-0442">Lipid degradation</keyword>
<keyword evidence="6" id="KW-0443">Lipid metabolism</keyword>
<dbReference type="EC" id="3.1.4.4" evidence="3"/>
<evidence type="ECO:0000313" key="9">
    <source>
        <dbReference type="Proteomes" id="UP000006694"/>
    </source>
</evidence>
<dbReference type="SMART" id="SM00155">
    <property type="entry name" value="PLDc"/>
    <property type="match status" value="1"/>
</dbReference>